<evidence type="ECO:0000313" key="2">
    <source>
        <dbReference type="Proteomes" id="UP001278766"/>
    </source>
</evidence>
<accession>A0AAE0LPD1</accession>
<dbReference type="Proteomes" id="UP001278766">
    <property type="component" value="Unassembled WGS sequence"/>
</dbReference>
<evidence type="ECO:0000313" key="1">
    <source>
        <dbReference type="EMBL" id="KAK3292355.1"/>
    </source>
</evidence>
<organism evidence="1 2">
    <name type="scientific">Chaetomium fimeti</name>
    <dbReference type="NCBI Taxonomy" id="1854472"/>
    <lineage>
        <taxon>Eukaryota</taxon>
        <taxon>Fungi</taxon>
        <taxon>Dikarya</taxon>
        <taxon>Ascomycota</taxon>
        <taxon>Pezizomycotina</taxon>
        <taxon>Sordariomycetes</taxon>
        <taxon>Sordariomycetidae</taxon>
        <taxon>Sordariales</taxon>
        <taxon>Chaetomiaceae</taxon>
        <taxon>Chaetomium</taxon>
    </lineage>
</organism>
<evidence type="ECO:0008006" key="3">
    <source>
        <dbReference type="Google" id="ProtNLM"/>
    </source>
</evidence>
<dbReference type="AlphaFoldDB" id="A0AAE0LPD1"/>
<comment type="caution">
    <text evidence="1">The sequence shown here is derived from an EMBL/GenBank/DDBJ whole genome shotgun (WGS) entry which is preliminary data.</text>
</comment>
<protein>
    <recommendedName>
        <fullName evidence="3">BTB domain-containing protein</fullName>
    </recommendedName>
</protein>
<reference evidence="1" key="2">
    <citation type="submission" date="2023-06" db="EMBL/GenBank/DDBJ databases">
        <authorList>
            <consortium name="Lawrence Berkeley National Laboratory"/>
            <person name="Haridas S."/>
            <person name="Hensen N."/>
            <person name="Bonometti L."/>
            <person name="Westerberg I."/>
            <person name="Brannstrom I.O."/>
            <person name="Guillou S."/>
            <person name="Cros-Aarteil S."/>
            <person name="Calhoun S."/>
            <person name="Kuo A."/>
            <person name="Mondo S."/>
            <person name="Pangilinan J."/>
            <person name="Riley R."/>
            <person name="Labutti K."/>
            <person name="Andreopoulos B."/>
            <person name="Lipzen A."/>
            <person name="Chen C."/>
            <person name="Yanf M."/>
            <person name="Daum C."/>
            <person name="Ng V."/>
            <person name="Clum A."/>
            <person name="Steindorff A."/>
            <person name="Ohm R."/>
            <person name="Martin F."/>
            <person name="Silar P."/>
            <person name="Natvig D."/>
            <person name="Lalanne C."/>
            <person name="Gautier V."/>
            <person name="Ament-Velasquez S.L."/>
            <person name="Kruys A."/>
            <person name="Hutchinson M.I."/>
            <person name="Powell A.J."/>
            <person name="Barry K."/>
            <person name="Miller A.N."/>
            <person name="Grigoriev I.V."/>
            <person name="Debuchy R."/>
            <person name="Gladieux P."/>
            <person name="Thoren M.H."/>
            <person name="Johannesson H."/>
        </authorList>
    </citation>
    <scope>NUCLEOTIDE SEQUENCE</scope>
    <source>
        <strain evidence="1">CBS 168.71</strain>
    </source>
</reference>
<dbReference type="RefSeq" id="XP_062655869.1">
    <property type="nucleotide sequence ID" value="XM_062801865.1"/>
</dbReference>
<name>A0AAE0LPD1_9PEZI</name>
<reference evidence="1" key="1">
    <citation type="journal article" date="2023" name="Mol. Phylogenet. Evol.">
        <title>Genome-scale phylogeny and comparative genomics of the fungal order Sordariales.</title>
        <authorList>
            <person name="Hensen N."/>
            <person name="Bonometti L."/>
            <person name="Westerberg I."/>
            <person name="Brannstrom I.O."/>
            <person name="Guillou S."/>
            <person name="Cros-Aarteil S."/>
            <person name="Calhoun S."/>
            <person name="Haridas S."/>
            <person name="Kuo A."/>
            <person name="Mondo S."/>
            <person name="Pangilinan J."/>
            <person name="Riley R."/>
            <person name="LaButti K."/>
            <person name="Andreopoulos B."/>
            <person name="Lipzen A."/>
            <person name="Chen C."/>
            <person name="Yan M."/>
            <person name="Daum C."/>
            <person name="Ng V."/>
            <person name="Clum A."/>
            <person name="Steindorff A."/>
            <person name="Ohm R.A."/>
            <person name="Martin F."/>
            <person name="Silar P."/>
            <person name="Natvig D.O."/>
            <person name="Lalanne C."/>
            <person name="Gautier V."/>
            <person name="Ament-Velasquez S.L."/>
            <person name="Kruys A."/>
            <person name="Hutchinson M.I."/>
            <person name="Powell A.J."/>
            <person name="Barry K."/>
            <person name="Miller A.N."/>
            <person name="Grigoriev I.V."/>
            <person name="Debuchy R."/>
            <person name="Gladieux P."/>
            <person name="Hiltunen Thoren M."/>
            <person name="Johannesson H."/>
        </authorList>
    </citation>
    <scope>NUCLEOTIDE SEQUENCE</scope>
    <source>
        <strain evidence="1">CBS 168.71</strain>
    </source>
</reference>
<keyword evidence="2" id="KW-1185">Reference proteome</keyword>
<dbReference type="GeneID" id="87838813"/>
<gene>
    <name evidence="1" type="ORF">B0H64DRAFT_365203</name>
</gene>
<dbReference type="EMBL" id="JAUEPN010000007">
    <property type="protein sequence ID" value="KAK3292355.1"/>
    <property type="molecule type" value="Genomic_DNA"/>
</dbReference>
<proteinExistence type="predicted"/>
<sequence>METAIMSRAEVETPVAPLLSTTLAEQVAAVASTTTPTSVAEPAEDTTGVSGHVEATSSEELVTNDDGKNCDAAKSPVETKELPSVVSYHQNAELYLQVRDSADTFIQCKVVSALIVAASPKLSDLLDNFKPIKGADGKLIVQLADGADSYYGINVVLSIIHYKFHEIPDRPDIDQLYSIAQVVEKYDCAHLLLPYMGKWVAGLDWHLVMKGDDNDDDKTLFLTWAFGEGRWFTRMLSKAAHKATLADDGTLLDACGQPWEDQGLPPNILELIKQTRYECLKKIVRAIGEPLQGLMSGDNETLDYCRSKDGDMGLKQACQHLQLGSLMTSLATARLLPFPAAKEYKGSVADLAKMVRAIKVSRFKLPGIPPHLDSHTSCGIDYEEVVDGVMREKVRLTVDIVNQLKLHAQKCGAVGPETFQDLEHLDGEVASSESILKSLRLNPVHFTQVLDTESHLESFKEGDDADITTERSEE</sequence>